<protein>
    <submittedName>
        <fullName evidence="2 4">Uncharacterized protein</fullName>
    </submittedName>
</protein>
<dbReference type="OrthoDB" id="5833743at2759"/>
<evidence type="ECO:0000313" key="2">
    <source>
        <dbReference type="EMBL" id="VDL69953.1"/>
    </source>
</evidence>
<proteinExistence type="predicted"/>
<dbReference type="EMBL" id="UYSL01019795">
    <property type="protein sequence ID" value="VDL69953.1"/>
    <property type="molecule type" value="Genomic_DNA"/>
</dbReference>
<dbReference type="STRING" id="27835.A0A0N4XUH5"/>
<dbReference type="WBParaSite" id="NBR_0000636301-mRNA-1">
    <property type="protein sequence ID" value="NBR_0000636301-mRNA-1"/>
    <property type="gene ID" value="NBR_0000636301"/>
</dbReference>
<dbReference type="Proteomes" id="UP000271162">
    <property type="component" value="Unassembled WGS sequence"/>
</dbReference>
<dbReference type="OMA" id="PRFFTCC"/>
<keyword evidence="1" id="KW-0812">Transmembrane</keyword>
<name>A0A0N4XUH5_NIPBR</name>
<feature type="transmembrane region" description="Helical" evidence="1">
    <location>
        <begin position="92"/>
        <end position="115"/>
    </location>
</feature>
<evidence type="ECO:0000313" key="3">
    <source>
        <dbReference type="Proteomes" id="UP000271162"/>
    </source>
</evidence>
<reference evidence="4" key="1">
    <citation type="submission" date="2017-02" db="UniProtKB">
        <authorList>
            <consortium name="WormBaseParasite"/>
        </authorList>
    </citation>
    <scope>IDENTIFICATION</scope>
</reference>
<feature type="transmembrane region" description="Helical" evidence="1">
    <location>
        <begin position="21"/>
        <end position="43"/>
    </location>
</feature>
<keyword evidence="1" id="KW-1133">Transmembrane helix</keyword>
<feature type="transmembrane region" description="Helical" evidence="1">
    <location>
        <begin position="63"/>
        <end position="85"/>
    </location>
</feature>
<keyword evidence="1" id="KW-0472">Membrane</keyword>
<organism evidence="4">
    <name type="scientific">Nippostrongylus brasiliensis</name>
    <name type="common">Rat hookworm</name>
    <dbReference type="NCBI Taxonomy" id="27835"/>
    <lineage>
        <taxon>Eukaryota</taxon>
        <taxon>Metazoa</taxon>
        <taxon>Ecdysozoa</taxon>
        <taxon>Nematoda</taxon>
        <taxon>Chromadorea</taxon>
        <taxon>Rhabditida</taxon>
        <taxon>Rhabditina</taxon>
        <taxon>Rhabditomorpha</taxon>
        <taxon>Strongyloidea</taxon>
        <taxon>Heligmosomidae</taxon>
        <taxon>Nippostrongylus</taxon>
    </lineage>
</organism>
<reference evidence="2 3" key="2">
    <citation type="submission" date="2018-11" db="EMBL/GenBank/DDBJ databases">
        <authorList>
            <consortium name="Pathogen Informatics"/>
        </authorList>
    </citation>
    <scope>NUCLEOTIDE SEQUENCE [LARGE SCALE GENOMIC DNA]</scope>
</reference>
<evidence type="ECO:0000256" key="1">
    <source>
        <dbReference type="SAM" id="Phobius"/>
    </source>
</evidence>
<keyword evidence="3" id="KW-1185">Reference proteome</keyword>
<accession>A0A0N4XUH5</accession>
<sequence>MIDIFKLNRTQKRFYICGERLHVKVAFFIIIVMTLAAEILEATSYVTGKTPSASNFTTFAIEIWEYVVTVTMIIAFVKESTLFLLPYIGEMFVVVIMMLIFVFQLLFCLIAPYSSMAEQFFVDARYSLLQREKKLFAFFLFVGFFTLIAGYCLHIGLTTYMYFEYVNEKKAQKQRPARGEQASVLVRPDALPPPTVVVDQQKESFPNPNFGISDDEDDDVFHKDIASNASVA</sequence>
<dbReference type="AlphaFoldDB" id="A0A0N4XUH5"/>
<evidence type="ECO:0000313" key="4">
    <source>
        <dbReference type="WBParaSite" id="NBR_0000636301-mRNA-1"/>
    </source>
</evidence>
<gene>
    <name evidence="2" type="ORF">NBR_LOCUS6364</name>
</gene>
<feature type="transmembrane region" description="Helical" evidence="1">
    <location>
        <begin position="135"/>
        <end position="163"/>
    </location>
</feature>